<dbReference type="AlphaFoldDB" id="A0A0H1BPP2"/>
<gene>
    <name evidence="2" type="ORF">EMPG_13559</name>
</gene>
<dbReference type="STRING" id="2060906.A0A0H1BPP2"/>
<accession>A0A0H1BPP2</accession>
<dbReference type="EMBL" id="LDEV01001720">
    <property type="protein sequence ID" value="KLJ11151.1"/>
    <property type="molecule type" value="Genomic_DNA"/>
</dbReference>
<feature type="region of interest" description="Disordered" evidence="1">
    <location>
        <begin position="40"/>
        <end position="81"/>
    </location>
</feature>
<feature type="compositionally biased region" description="Polar residues" evidence="1">
    <location>
        <begin position="41"/>
        <end position="53"/>
    </location>
</feature>
<dbReference type="OrthoDB" id="9992270at2759"/>
<protein>
    <submittedName>
        <fullName evidence="2">Uncharacterized protein</fullName>
    </submittedName>
</protein>
<sequence length="81" mass="9038">MTLSHTRTDAQFFAIPNIKKRSPYEIPMANFTVIAGENRLSRTNGSPTTNGQGVHNGALKNGKLEKQTVQYNTETKEWTSI</sequence>
<reference evidence="3" key="1">
    <citation type="journal article" date="2015" name="PLoS Genet.">
        <title>The dynamic genome and transcriptome of the human fungal pathogen Blastomyces and close relative Emmonsia.</title>
        <authorList>
            <person name="Munoz J.F."/>
            <person name="Gauthier G.M."/>
            <person name="Desjardins C.A."/>
            <person name="Gallo J.E."/>
            <person name="Holder J."/>
            <person name="Sullivan T.D."/>
            <person name="Marty A.J."/>
            <person name="Carmen J.C."/>
            <person name="Chen Z."/>
            <person name="Ding L."/>
            <person name="Gujja S."/>
            <person name="Magrini V."/>
            <person name="Misas E."/>
            <person name="Mitreva M."/>
            <person name="Priest M."/>
            <person name="Saif S."/>
            <person name="Whiston E.A."/>
            <person name="Young S."/>
            <person name="Zeng Q."/>
            <person name="Goldman W.E."/>
            <person name="Mardis E.R."/>
            <person name="Taylor J.W."/>
            <person name="McEwen J.G."/>
            <person name="Clay O.K."/>
            <person name="Klein B.S."/>
            <person name="Cuomo C.A."/>
        </authorList>
    </citation>
    <scope>NUCLEOTIDE SEQUENCE [LARGE SCALE GENOMIC DNA]</scope>
    <source>
        <strain evidence="3">UAMH 139</strain>
    </source>
</reference>
<dbReference type="Proteomes" id="UP000053573">
    <property type="component" value="Unassembled WGS sequence"/>
</dbReference>
<comment type="caution">
    <text evidence="2">The sequence shown here is derived from an EMBL/GenBank/DDBJ whole genome shotgun (WGS) entry which is preliminary data.</text>
</comment>
<proteinExistence type="predicted"/>
<evidence type="ECO:0000313" key="2">
    <source>
        <dbReference type="EMBL" id="KLJ11151.1"/>
    </source>
</evidence>
<keyword evidence="3" id="KW-1185">Reference proteome</keyword>
<organism evidence="2 3">
    <name type="scientific">Blastomyces silverae</name>
    <dbReference type="NCBI Taxonomy" id="2060906"/>
    <lineage>
        <taxon>Eukaryota</taxon>
        <taxon>Fungi</taxon>
        <taxon>Dikarya</taxon>
        <taxon>Ascomycota</taxon>
        <taxon>Pezizomycotina</taxon>
        <taxon>Eurotiomycetes</taxon>
        <taxon>Eurotiomycetidae</taxon>
        <taxon>Onygenales</taxon>
        <taxon>Ajellomycetaceae</taxon>
        <taxon>Blastomyces</taxon>
    </lineage>
</organism>
<evidence type="ECO:0000256" key="1">
    <source>
        <dbReference type="SAM" id="MobiDB-lite"/>
    </source>
</evidence>
<name>A0A0H1BPP2_9EURO</name>
<evidence type="ECO:0000313" key="3">
    <source>
        <dbReference type="Proteomes" id="UP000053573"/>
    </source>
</evidence>